<sequence length="159" mass="17862">MTVQRQWFVSFCMTILATAMLGTGCAHRQPASGRPPHLRGSTLFRDDRLEVTVGPQSDSVRADDPKAYQPIIENVTFIVDGADVDLPTQIDGGWGKGGWYRWVNFTAPEGAQKIEAQLHVLYDGRPFEMTTVFERRINPTLNPRIKWHAVHSDVVGLEE</sequence>
<evidence type="ECO:0000313" key="1">
    <source>
        <dbReference type="EMBL" id="KKN23489.1"/>
    </source>
</evidence>
<dbReference type="AlphaFoldDB" id="A0A0F9P045"/>
<accession>A0A0F9P045</accession>
<proteinExistence type="predicted"/>
<organism evidence="1">
    <name type="scientific">marine sediment metagenome</name>
    <dbReference type="NCBI Taxonomy" id="412755"/>
    <lineage>
        <taxon>unclassified sequences</taxon>
        <taxon>metagenomes</taxon>
        <taxon>ecological metagenomes</taxon>
    </lineage>
</organism>
<protein>
    <submittedName>
        <fullName evidence="1">Uncharacterized protein</fullName>
    </submittedName>
</protein>
<reference evidence="1" key="1">
    <citation type="journal article" date="2015" name="Nature">
        <title>Complex archaea that bridge the gap between prokaryotes and eukaryotes.</title>
        <authorList>
            <person name="Spang A."/>
            <person name="Saw J.H."/>
            <person name="Jorgensen S.L."/>
            <person name="Zaremba-Niedzwiedzka K."/>
            <person name="Martijn J."/>
            <person name="Lind A.E."/>
            <person name="van Eijk R."/>
            <person name="Schleper C."/>
            <person name="Guy L."/>
            <person name="Ettema T.J."/>
        </authorList>
    </citation>
    <scope>NUCLEOTIDE SEQUENCE</scope>
</reference>
<comment type="caution">
    <text evidence="1">The sequence shown here is derived from an EMBL/GenBank/DDBJ whole genome shotgun (WGS) entry which is preliminary data.</text>
</comment>
<gene>
    <name evidence="1" type="ORF">LCGC14_0904460</name>
</gene>
<name>A0A0F9P045_9ZZZZ</name>
<dbReference type="EMBL" id="LAZR01002966">
    <property type="protein sequence ID" value="KKN23489.1"/>
    <property type="molecule type" value="Genomic_DNA"/>
</dbReference>
<dbReference type="PROSITE" id="PS51257">
    <property type="entry name" value="PROKAR_LIPOPROTEIN"/>
    <property type="match status" value="1"/>
</dbReference>